<dbReference type="InterPro" id="IPR036259">
    <property type="entry name" value="MFS_trans_sf"/>
</dbReference>
<evidence type="ECO:0000256" key="4">
    <source>
        <dbReference type="ARBA" id="ARBA00022989"/>
    </source>
</evidence>
<sequence>MPDWKRPLREGDASLQDSWIIKTERIARMATISVFAQHPPVTSPAAELPAWRRILIIVILLTGGIKSALAFTTVVPALQLIAQEYSGTGDAVLSAQFVVTLAPIGMALAGLLAGAIVSSTNLRGMMFGSLAVCTIAGLLQLIPMNYYLLLASRFVLGFSAVLADVAMTSILAAQFGGAFRSKLIGYRQAMSSIGTVSTMLLAGWLAQKYGWRAPGIMFLLPGVMLAAAIFAFDKPITLERQVAAAGERFSIWQLWPLLLLSLVMSIGHTMPSFQMPFLLRENGITSAVLVSRVPALSSAISILAAFAFGFVYARLGAWTLVISATLMGAAFIGAGLAPSYEFILFCVVIEGIGAGWTIPFFLNRVLDKASPAQRNYGIGIVQSSLFLGHFLNPILTAPVRLNFGIHGTFVAVGGALVLVAVLIAAWTIAMRGGRRSI</sequence>
<dbReference type="Gene3D" id="1.20.1250.20">
    <property type="entry name" value="MFS general substrate transporter like domains"/>
    <property type="match status" value="1"/>
</dbReference>
<dbReference type="GO" id="GO:0005886">
    <property type="term" value="C:plasma membrane"/>
    <property type="evidence" value="ECO:0007669"/>
    <property type="project" value="UniProtKB-SubCell"/>
</dbReference>
<evidence type="ECO:0000259" key="7">
    <source>
        <dbReference type="PROSITE" id="PS50850"/>
    </source>
</evidence>
<feature type="transmembrane region" description="Helical" evidence="6">
    <location>
        <begin position="403"/>
        <end position="429"/>
    </location>
</feature>
<feature type="transmembrane region" description="Helical" evidence="6">
    <location>
        <begin position="213"/>
        <end position="233"/>
    </location>
</feature>
<protein>
    <submittedName>
        <fullName evidence="8">MFS transporter</fullName>
    </submittedName>
</protein>
<evidence type="ECO:0000313" key="8">
    <source>
        <dbReference type="EMBL" id="RZF64731.1"/>
    </source>
</evidence>
<feature type="transmembrane region" description="Helical" evidence="6">
    <location>
        <begin position="342"/>
        <end position="362"/>
    </location>
</feature>
<dbReference type="EMBL" id="SGIS01000011">
    <property type="protein sequence ID" value="RZF64731.1"/>
    <property type="molecule type" value="Genomic_DNA"/>
</dbReference>
<feature type="transmembrane region" description="Helical" evidence="6">
    <location>
        <begin position="93"/>
        <end position="117"/>
    </location>
</feature>
<keyword evidence="2" id="KW-1003">Cell membrane</keyword>
<evidence type="ECO:0000313" key="9">
    <source>
        <dbReference type="Proteomes" id="UP000292085"/>
    </source>
</evidence>
<feature type="transmembrane region" description="Helical" evidence="6">
    <location>
        <begin position="293"/>
        <end position="312"/>
    </location>
</feature>
<dbReference type="InterPro" id="IPR020846">
    <property type="entry name" value="MFS_dom"/>
</dbReference>
<feature type="transmembrane region" description="Helical" evidence="6">
    <location>
        <begin position="317"/>
        <end position="336"/>
    </location>
</feature>
<dbReference type="GO" id="GO:0022857">
    <property type="term" value="F:transmembrane transporter activity"/>
    <property type="evidence" value="ECO:0007669"/>
    <property type="project" value="InterPro"/>
</dbReference>
<comment type="caution">
    <text evidence="8">The sequence shown here is derived from an EMBL/GenBank/DDBJ whole genome shotgun (WGS) entry which is preliminary data.</text>
</comment>
<evidence type="ECO:0000256" key="2">
    <source>
        <dbReference type="ARBA" id="ARBA00022475"/>
    </source>
</evidence>
<dbReference type="AlphaFoldDB" id="A0A4Q6XXM8"/>
<name>A0A4Q6XXM8_9SPHN</name>
<dbReference type="Proteomes" id="UP000292085">
    <property type="component" value="Unassembled WGS sequence"/>
</dbReference>
<evidence type="ECO:0000256" key="5">
    <source>
        <dbReference type="ARBA" id="ARBA00023136"/>
    </source>
</evidence>
<evidence type="ECO:0000256" key="1">
    <source>
        <dbReference type="ARBA" id="ARBA00004651"/>
    </source>
</evidence>
<keyword evidence="9" id="KW-1185">Reference proteome</keyword>
<dbReference type="SUPFAM" id="SSF103473">
    <property type="entry name" value="MFS general substrate transporter"/>
    <property type="match status" value="1"/>
</dbReference>
<dbReference type="Pfam" id="PF07690">
    <property type="entry name" value="MFS_1"/>
    <property type="match status" value="1"/>
</dbReference>
<feature type="transmembrane region" description="Helical" evidence="6">
    <location>
        <begin position="374"/>
        <end position="391"/>
    </location>
</feature>
<proteinExistence type="predicted"/>
<feature type="transmembrane region" description="Helical" evidence="6">
    <location>
        <begin position="124"/>
        <end position="142"/>
    </location>
</feature>
<dbReference type="InterPro" id="IPR050189">
    <property type="entry name" value="MFS_Efflux_Transporters"/>
</dbReference>
<dbReference type="OrthoDB" id="7530524at2"/>
<evidence type="ECO:0000256" key="3">
    <source>
        <dbReference type="ARBA" id="ARBA00022692"/>
    </source>
</evidence>
<dbReference type="PROSITE" id="PS50850">
    <property type="entry name" value="MFS"/>
    <property type="match status" value="1"/>
</dbReference>
<keyword evidence="5 6" id="KW-0472">Membrane</keyword>
<dbReference type="PANTHER" id="PTHR43124">
    <property type="entry name" value="PURINE EFFLUX PUMP PBUE"/>
    <property type="match status" value="1"/>
</dbReference>
<keyword evidence="4 6" id="KW-1133">Transmembrane helix</keyword>
<dbReference type="InterPro" id="IPR011701">
    <property type="entry name" value="MFS"/>
</dbReference>
<feature type="transmembrane region" description="Helical" evidence="6">
    <location>
        <begin position="189"/>
        <end position="207"/>
    </location>
</feature>
<feature type="domain" description="Major facilitator superfamily (MFS) profile" evidence="7">
    <location>
        <begin position="56"/>
        <end position="431"/>
    </location>
</feature>
<evidence type="ECO:0000256" key="6">
    <source>
        <dbReference type="SAM" id="Phobius"/>
    </source>
</evidence>
<feature type="transmembrane region" description="Helical" evidence="6">
    <location>
        <begin position="154"/>
        <end position="177"/>
    </location>
</feature>
<gene>
    <name evidence="8" type="ORF">EWE75_08920</name>
</gene>
<dbReference type="PANTHER" id="PTHR43124:SF3">
    <property type="entry name" value="CHLORAMPHENICOL EFFLUX PUMP RV0191"/>
    <property type="match status" value="1"/>
</dbReference>
<reference evidence="8 9" key="1">
    <citation type="submission" date="2019-02" db="EMBL/GenBank/DDBJ databases">
        <authorList>
            <person name="Li Y."/>
        </authorList>
    </citation>
    <scope>NUCLEOTIDE SEQUENCE [LARGE SCALE GENOMIC DNA]</scope>
    <source>
        <strain evidence="8 9">3-7</strain>
    </source>
</reference>
<feature type="transmembrane region" description="Helical" evidence="6">
    <location>
        <begin position="54"/>
        <end position="81"/>
    </location>
</feature>
<comment type="subcellular location">
    <subcellularLocation>
        <location evidence="1">Cell membrane</location>
        <topology evidence="1">Multi-pass membrane protein</topology>
    </subcellularLocation>
</comment>
<organism evidence="8 9">
    <name type="scientific">Sphingomonas populi</name>
    <dbReference type="NCBI Taxonomy" id="2484750"/>
    <lineage>
        <taxon>Bacteria</taxon>
        <taxon>Pseudomonadati</taxon>
        <taxon>Pseudomonadota</taxon>
        <taxon>Alphaproteobacteria</taxon>
        <taxon>Sphingomonadales</taxon>
        <taxon>Sphingomonadaceae</taxon>
        <taxon>Sphingomonas</taxon>
    </lineage>
</organism>
<feature type="transmembrane region" description="Helical" evidence="6">
    <location>
        <begin position="254"/>
        <end position="273"/>
    </location>
</feature>
<keyword evidence="3 6" id="KW-0812">Transmembrane</keyword>
<accession>A0A4Q6XXM8</accession>